<dbReference type="InParanoid" id="A0A2T3B3Y1"/>
<dbReference type="Proteomes" id="UP000241818">
    <property type="component" value="Unassembled WGS sequence"/>
</dbReference>
<feature type="non-terminal residue" evidence="2">
    <location>
        <position position="1"/>
    </location>
</feature>
<feature type="transmembrane region" description="Helical" evidence="1">
    <location>
        <begin position="232"/>
        <end position="253"/>
    </location>
</feature>
<dbReference type="InterPro" id="IPR000366">
    <property type="entry name" value="GPCR_STE2"/>
</dbReference>
<feature type="non-terminal residue" evidence="2">
    <location>
        <position position="299"/>
    </location>
</feature>
<dbReference type="PANTHER" id="PTHR28009:SF1">
    <property type="entry name" value="PHEROMONE ALPHA FACTOR RECEPTOR"/>
    <property type="match status" value="1"/>
</dbReference>
<dbReference type="GO" id="GO:0038038">
    <property type="term" value="C:G protein-coupled receptor homodimeric complex"/>
    <property type="evidence" value="ECO:0007669"/>
    <property type="project" value="TreeGrafter"/>
</dbReference>
<dbReference type="GO" id="GO:0004932">
    <property type="term" value="F:mating-type factor pheromone receptor activity"/>
    <property type="evidence" value="ECO:0007669"/>
    <property type="project" value="InterPro"/>
</dbReference>
<dbReference type="AlphaFoldDB" id="A0A2T3B3Y1"/>
<dbReference type="FunCoup" id="A0A2T3B3Y1">
    <property type="interactions" value="76"/>
</dbReference>
<evidence type="ECO:0000313" key="3">
    <source>
        <dbReference type="Proteomes" id="UP000241818"/>
    </source>
</evidence>
<organism evidence="2 3">
    <name type="scientific">Amorphotheca resinae ATCC 22711</name>
    <dbReference type="NCBI Taxonomy" id="857342"/>
    <lineage>
        <taxon>Eukaryota</taxon>
        <taxon>Fungi</taxon>
        <taxon>Dikarya</taxon>
        <taxon>Ascomycota</taxon>
        <taxon>Pezizomycotina</taxon>
        <taxon>Leotiomycetes</taxon>
        <taxon>Helotiales</taxon>
        <taxon>Amorphothecaceae</taxon>
        <taxon>Amorphotheca</taxon>
    </lineage>
</organism>
<feature type="transmembrane region" description="Helical" evidence="1">
    <location>
        <begin position="203"/>
        <end position="220"/>
    </location>
</feature>
<dbReference type="OrthoDB" id="5402633at2759"/>
<dbReference type="RefSeq" id="XP_024721601.1">
    <property type="nucleotide sequence ID" value="XM_024869542.1"/>
</dbReference>
<feature type="transmembrane region" description="Helical" evidence="1">
    <location>
        <begin position="42"/>
        <end position="59"/>
    </location>
</feature>
<dbReference type="PRINTS" id="PR00250">
    <property type="entry name" value="GPCRSTE2"/>
</dbReference>
<evidence type="ECO:0000313" key="2">
    <source>
        <dbReference type="EMBL" id="PSS20331.1"/>
    </source>
</evidence>
<gene>
    <name evidence="2" type="ORF">M430DRAFT_74627</name>
</gene>
<dbReference type="GeneID" id="36577623"/>
<evidence type="ECO:0008006" key="4">
    <source>
        <dbReference type="Google" id="ProtNLM"/>
    </source>
</evidence>
<keyword evidence="1" id="KW-1133">Transmembrane helix</keyword>
<dbReference type="GO" id="GO:0000750">
    <property type="term" value="P:pheromone-dependent signal transduction involved in conjugation with cellular fusion"/>
    <property type="evidence" value="ECO:0007669"/>
    <property type="project" value="TreeGrafter"/>
</dbReference>
<dbReference type="Gene3D" id="1.10.287.920">
    <property type="entry name" value="Pheromone alpha factor receptor"/>
    <property type="match status" value="1"/>
</dbReference>
<feature type="transmembrane region" description="Helical" evidence="1">
    <location>
        <begin position="113"/>
        <end position="137"/>
    </location>
</feature>
<dbReference type="PANTHER" id="PTHR28009">
    <property type="entry name" value="PHEROMONE ALPHA FACTOR RECEPTOR"/>
    <property type="match status" value="1"/>
</dbReference>
<keyword evidence="1" id="KW-0472">Membrane</keyword>
<feature type="transmembrane region" description="Helical" evidence="1">
    <location>
        <begin position="265"/>
        <end position="287"/>
    </location>
</feature>
<accession>A0A2T3B3Y1</accession>
<feature type="transmembrane region" description="Helical" evidence="1">
    <location>
        <begin position="149"/>
        <end position="171"/>
    </location>
</feature>
<sequence length="299" mass="33053">STFNPYTQPITFYKADGVTTVTVLLSDINAGNFYNTACSINYSAQMGACFVMFFVVFVLTKESKRRSAIFILNILSLLLGFLRALLLALYFVGPWSNIYPSYSLDFSYIPRSAYATSIAGVVIPLLMTTTVNMSLILQAYIVCKNMSTVYRHIVVGLSCSVFLLAVGFRFAEMVTNSISIMSSESYYAKEWIQTGTLATETSSIWFFSIIFTGKLVWTLVTRRIMGWKQWSGVRILAAMGGCTMVIPAIFAILEYVTVDSFPEAGTLAVTMVALLLPLSSLWASMAIDQEASTLNLSQL</sequence>
<dbReference type="CDD" id="cd14939">
    <property type="entry name" value="7tmD_STE2"/>
    <property type="match status" value="1"/>
</dbReference>
<name>A0A2T3B3Y1_AMORE</name>
<proteinExistence type="predicted"/>
<keyword evidence="3" id="KW-1185">Reference proteome</keyword>
<dbReference type="InterPro" id="IPR027458">
    <property type="entry name" value="STE2_TM1-TM2_sf"/>
</dbReference>
<reference evidence="2 3" key="1">
    <citation type="journal article" date="2018" name="New Phytol.">
        <title>Comparative genomics and transcriptomics depict ericoid mycorrhizal fungi as versatile saprotrophs and plant mutualists.</title>
        <authorList>
            <person name="Martino E."/>
            <person name="Morin E."/>
            <person name="Grelet G.A."/>
            <person name="Kuo A."/>
            <person name="Kohler A."/>
            <person name="Daghino S."/>
            <person name="Barry K.W."/>
            <person name="Cichocki N."/>
            <person name="Clum A."/>
            <person name="Dockter R.B."/>
            <person name="Hainaut M."/>
            <person name="Kuo R.C."/>
            <person name="LaButti K."/>
            <person name="Lindahl B.D."/>
            <person name="Lindquist E.A."/>
            <person name="Lipzen A."/>
            <person name="Khouja H.R."/>
            <person name="Magnuson J."/>
            <person name="Murat C."/>
            <person name="Ohm R.A."/>
            <person name="Singer S.W."/>
            <person name="Spatafora J.W."/>
            <person name="Wang M."/>
            <person name="Veneault-Fourrey C."/>
            <person name="Henrissat B."/>
            <person name="Grigoriev I.V."/>
            <person name="Martin F.M."/>
            <person name="Perotto S."/>
        </authorList>
    </citation>
    <scope>NUCLEOTIDE SEQUENCE [LARGE SCALE GENOMIC DNA]</scope>
    <source>
        <strain evidence="2 3">ATCC 22711</strain>
    </source>
</reference>
<keyword evidence="1" id="KW-0812">Transmembrane</keyword>
<dbReference type="STRING" id="857342.A0A2T3B3Y1"/>
<dbReference type="Pfam" id="PF02116">
    <property type="entry name" value="STE2"/>
    <property type="match status" value="1"/>
</dbReference>
<dbReference type="EMBL" id="KZ679010">
    <property type="protein sequence ID" value="PSS20331.1"/>
    <property type="molecule type" value="Genomic_DNA"/>
</dbReference>
<feature type="transmembrane region" description="Helical" evidence="1">
    <location>
        <begin position="71"/>
        <end position="93"/>
    </location>
</feature>
<evidence type="ECO:0000256" key="1">
    <source>
        <dbReference type="SAM" id="Phobius"/>
    </source>
</evidence>
<protein>
    <recommendedName>
        <fullName evidence="4">Pheromone receptor</fullName>
    </recommendedName>
</protein>